<proteinExistence type="predicted"/>
<dbReference type="EMBL" id="AJWZ01002465">
    <property type="protein sequence ID" value="EKC70885.1"/>
    <property type="molecule type" value="Genomic_DNA"/>
</dbReference>
<protein>
    <submittedName>
        <fullName evidence="1">Uncharacterized protein</fullName>
    </submittedName>
</protein>
<name>K1TXH7_9ZZZZ</name>
<dbReference type="AlphaFoldDB" id="K1TXH7"/>
<comment type="caution">
    <text evidence="1">The sequence shown here is derived from an EMBL/GenBank/DDBJ whole genome shotgun (WGS) entry which is preliminary data.</text>
</comment>
<feature type="non-terminal residue" evidence="1">
    <location>
        <position position="30"/>
    </location>
</feature>
<sequence>MGIRLVCSDLDGTLLQYGKKELEGEIFDQI</sequence>
<reference evidence="1" key="1">
    <citation type="journal article" date="2013" name="Environ. Microbiol.">
        <title>Microbiota from the distal guts of lean and obese adolescents exhibit partial functional redundancy besides clear differences in community structure.</title>
        <authorList>
            <person name="Ferrer M."/>
            <person name="Ruiz A."/>
            <person name="Lanza F."/>
            <person name="Haange S.B."/>
            <person name="Oberbach A."/>
            <person name="Till H."/>
            <person name="Bargiela R."/>
            <person name="Campoy C."/>
            <person name="Segura M.T."/>
            <person name="Richter M."/>
            <person name="von Bergen M."/>
            <person name="Seifert J."/>
            <person name="Suarez A."/>
        </authorList>
    </citation>
    <scope>NUCLEOTIDE SEQUENCE</scope>
</reference>
<accession>K1TXH7</accession>
<gene>
    <name evidence="1" type="ORF">OBE_03667</name>
</gene>
<organism evidence="1">
    <name type="scientific">human gut metagenome</name>
    <dbReference type="NCBI Taxonomy" id="408170"/>
    <lineage>
        <taxon>unclassified sequences</taxon>
        <taxon>metagenomes</taxon>
        <taxon>organismal metagenomes</taxon>
    </lineage>
</organism>
<evidence type="ECO:0000313" key="1">
    <source>
        <dbReference type="EMBL" id="EKC70885.1"/>
    </source>
</evidence>